<sequence length="323" mass="36439">MPMSRPVHVVIWLPSTFYSAVAATLVEMLELVNGIRRSQVLSFEFVARQAVATSTSGISFETRPAPSRPMDVLILLAMPGLQVPELLRSLEEESRHARPLLDAARHDGAIIAAHCGAGYFLADAGLLDGKRATISWWLKTDALRRFPRVRWDPSRLLIRQGRIYTCGGGFSGLELGKALLKDLGFAREERIVRKLLVLPPSRQLQTPYEFPLQDVAPAPQSFREQLEALSRDRLPTLDLTVLADRMGLSPRTLSRRFAEDLQTSPGRWLQDRRLDMARELLERTTLAISEVCYRVGYQDVASFSRLFTRTTGLPPGEYRRQSR</sequence>
<organism evidence="5 6">
    <name type="scientific">Labrys wisconsinensis</name>
    <dbReference type="NCBI Taxonomy" id="425677"/>
    <lineage>
        <taxon>Bacteria</taxon>
        <taxon>Pseudomonadati</taxon>
        <taxon>Pseudomonadota</taxon>
        <taxon>Alphaproteobacteria</taxon>
        <taxon>Hyphomicrobiales</taxon>
        <taxon>Xanthobacteraceae</taxon>
        <taxon>Labrys</taxon>
    </lineage>
</organism>
<keyword evidence="2" id="KW-0238">DNA-binding</keyword>
<dbReference type="PROSITE" id="PS00041">
    <property type="entry name" value="HTH_ARAC_FAMILY_1"/>
    <property type="match status" value="1"/>
</dbReference>
<protein>
    <submittedName>
        <fullName evidence="5">Transcriptional regulator GlxA family with amidase domain</fullName>
    </submittedName>
</protein>
<evidence type="ECO:0000313" key="6">
    <source>
        <dbReference type="Proteomes" id="UP001242480"/>
    </source>
</evidence>
<dbReference type="SUPFAM" id="SSF46689">
    <property type="entry name" value="Homeodomain-like"/>
    <property type="match status" value="1"/>
</dbReference>
<dbReference type="InterPro" id="IPR018062">
    <property type="entry name" value="HTH_AraC-typ_CS"/>
</dbReference>
<dbReference type="PANTHER" id="PTHR43280">
    <property type="entry name" value="ARAC-FAMILY TRANSCRIPTIONAL REGULATOR"/>
    <property type="match status" value="1"/>
</dbReference>
<proteinExistence type="predicted"/>
<dbReference type="PRINTS" id="PR00032">
    <property type="entry name" value="HTHARAC"/>
</dbReference>
<feature type="domain" description="HTH araC/xylS-type" evidence="4">
    <location>
        <begin position="223"/>
        <end position="321"/>
    </location>
</feature>
<dbReference type="Proteomes" id="UP001242480">
    <property type="component" value="Unassembled WGS sequence"/>
</dbReference>
<dbReference type="InterPro" id="IPR009057">
    <property type="entry name" value="Homeodomain-like_sf"/>
</dbReference>
<keyword evidence="1" id="KW-0805">Transcription regulation</keyword>
<evidence type="ECO:0000256" key="1">
    <source>
        <dbReference type="ARBA" id="ARBA00023015"/>
    </source>
</evidence>
<reference evidence="5 6" key="1">
    <citation type="submission" date="2023-07" db="EMBL/GenBank/DDBJ databases">
        <title>Genomic Encyclopedia of Type Strains, Phase IV (KMG-IV): sequencing the most valuable type-strain genomes for metagenomic binning, comparative biology and taxonomic classification.</title>
        <authorList>
            <person name="Goeker M."/>
        </authorList>
    </citation>
    <scope>NUCLEOTIDE SEQUENCE [LARGE SCALE GENOMIC DNA]</scope>
    <source>
        <strain evidence="5 6">DSM 19619</strain>
    </source>
</reference>
<name>A0ABU0J8D9_9HYPH</name>
<dbReference type="SMART" id="SM00342">
    <property type="entry name" value="HTH_ARAC"/>
    <property type="match status" value="1"/>
</dbReference>
<accession>A0ABU0J8D9</accession>
<dbReference type="InterPro" id="IPR018060">
    <property type="entry name" value="HTH_AraC"/>
</dbReference>
<dbReference type="PANTHER" id="PTHR43280:SF2">
    <property type="entry name" value="HTH-TYPE TRANSCRIPTIONAL REGULATOR EXSA"/>
    <property type="match status" value="1"/>
</dbReference>
<dbReference type="PROSITE" id="PS01124">
    <property type="entry name" value="HTH_ARAC_FAMILY_2"/>
    <property type="match status" value="1"/>
</dbReference>
<keyword evidence="3" id="KW-0804">Transcription</keyword>
<evidence type="ECO:0000259" key="4">
    <source>
        <dbReference type="PROSITE" id="PS01124"/>
    </source>
</evidence>
<dbReference type="Gene3D" id="3.40.50.880">
    <property type="match status" value="1"/>
</dbReference>
<dbReference type="SUPFAM" id="SSF52317">
    <property type="entry name" value="Class I glutamine amidotransferase-like"/>
    <property type="match status" value="1"/>
</dbReference>
<evidence type="ECO:0000313" key="5">
    <source>
        <dbReference type="EMBL" id="MDQ0470538.1"/>
    </source>
</evidence>
<dbReference type="InterPro" id="IPR029062">
    <property type="entry name" value="Class_I_gatase-like"/>
</dbReference>
<dbReference type="Pfam" id="PF12833">
    <property type="entry name" value="HTH_18"/>
    <property type="match status" value="1"/>
</dbReference>
<gene>
    <name evidence="5" type="ORF">QO011_003557</name>
</gene>
<evidence type="ECO:0000256" key="3">
    <source>
        <dbReference type="ARBA" id="ARBA00023163"/>
    </source>
</evidence>
<evidence type="ECO:0000256" key="2">
    <source>
        <dbReference type="ARBA" id="ARBA00023125"/>
    </source>
</evidence>
<dbReference type="Gene3D" id="1.10.10.60">
    <property type="entry name" value="Homeodomain-like"/>
    <property type="match status" value="2"/>
</dbReference>
<dbReference type="EMBL" id="JAUSVX010000006">
    <property type="protein sequence ID" value="MDQ0470538.1"/>
    <property type="molecule type" value="Genomic_DNA"/>
</dbReference>
<comment type="caution">
    <text evidence="5">The sequence shown here is derived from an EMBL/GenBank/DDBJ whole genome shotgun (WGS) entry which is preliminary data.</text>
</comment>
<dbReference type="InterPro" id="IPR020449">
    <property type="entry name" value="Tscrpt_reg_AraC-type_HTH"/>
</dbReference>
<keyword evidence="6" id="KW-1185">Reference proteome</keyword>